<evidence type="ECO:0000313" key="1">
    <source>
        <dbReference type="EMBL" id="MBB6562911.1"/>
    </source>
</evidence>
<sequence length="287" mass="29690">MSIDGINRGGAANFYGVGDAGQAGGPSGAQGAGTNQQTDLTALLNASKLLGDNRSNPADGLKQPDGGSITGAMSVLGSLGDNQVSADIYAFMALFQQMAQQMRDTARTQRTTEMQAQVTSLQNAAEQMKTAAAERFSAAIAQGAMQIAGGLMQAGMSAISVNNTVKGAQMQNQADGMSPKAVQLTGIKVDAAKLTATGQAQMNYGQAMSGISAGMGGMIGASFTLAADKADAAKMQLETQAKVQETAVQHANDMMQQMMDVIRDVRDKLQSIQQSAIETNRGISRNI</sequence>
<organism evidence="1 2">
    <name type="scientific">Acidovorax soli</name>
    <dbReference type="NCBI Taxonomy" id="592050"/>
    <lineage>
        <taxon>Bacteria</taxon>
        <taxon>Pseudomonadati</taxon>
        <taxon>Pseudomonadota</taxon>
        <taxon>Betaproteobacteria</taxon>
        <taxon>Burkholderiales</taxon>
        <taxon>Comamonadaceae</taxon>
        <taxon>Acidovorax</taxon>
    </lineage>
</organism>
<dbReference type="RefSeq" id="WP_184863375.1">
    <property type="nucleotide sequence ID" value="NZ_JACHLK010000015.1"/>
</dbReference>
<dbReference type="EMBL" id="JACHLK010000015">
    <property type="protein sequence ID" value="MBB6562911.1"/>
    <property type="molecule type" value="Genomic_DNA"/>
</dbReference>
<accession>A0A7X0PK69</accession>
<comment type="caution">
    <text evidence="1">The sequence shown here is derived from an EMBL/GenBank/DDBJ whole genome shotgun (WGS) entry which is preliminary data.</text>
</comment>
<gene>
    <name evidence="1" type="ORF">HNP48_005628</name>
</gene>
<protein>
    <submittedName>
        <fullName evidence="1">Putative coiled-coil protein SlyX</fullName>
    </submittedName>
</protein>
<name>A0A7X0PK69_9BURK</name>
<evidence type="ECO:0000313" key="2">
    <source>
        <dbReference type="Proteomes" id="UP000575083"/>
    </source>
</evidence>
<reference evidence="1 2" key="1">
    <citation type="submission" date="2020-08" db="EMBL/GenBank/DDBJ databases">
        <title>Functional genomics of gut bacteria from endangered species of beetles.</title>
        <authorList>
            <person name="Carlos-Shanley C."/>
        </authorList>
    </citation>
    <scope>NUCLEOTIDE SEQUENCE [LARGE SCALE GENOMIC DNA]</scope>
    <source>
        <strain evidence="1 2">S00198</strain>
    </source>
</reference>
<dbReference type="AlphaFoldDB" id="A0A7X0PK69"/>
<proteinExistence type="predicted"/>
<dbReference type="NCBIfam" id="NF038055">
    <property type="entry name" value="T3SS_SctB_pilot"/>
    <property type="match status" value="2"/>
</dbReference>
<keyword evidence="2" id="KW-1185">Reference proteome</keyword>
<dbReference type="Proteomes" id="UP000575083">
    <property type="component" value="Unassembled WGS sequence"/>
</dbReference>